<feature type="transmembrane region" description="Helical" evidence="1">
    <location>
        <begin position="95"/>
        <end position="112"/>
    </location>
</feature>
<dbReference type="EMBL" id="JOJP01000001">
    <property type="protein sequence ID" value="KEI71894.1"/>
    <property type="molecule type" value="Genomic_DNA"/>
</dbReference>
<gene>
    <name evidence="2" type="ORF">GV64_15165</name>
</gene>
<feature type="transmembrane region" description="Helical" evidence="1">
    <location>
        <begin position="158"/>
        <end position="178"/>
    </location>
</feature>
<accession>A0A081KCL8</accession>
<dbReference type="STRING" id="305900.GV64_15165"/>
<feature type="transmembrane region" description="Helical" evidence="1">
    <location>
        <begin position="21"/>
        <end position="39"/>
    </location>
</feature>
<proteinExistence type="predicted"/>
<evidence type="ECO:0000313" key="3">
    <source>
        <dbReference type="Proteomes" id="UP000027997"/>
    </source>
</evidence>
<name>A0A081KCL8_9GAMM</name>
<protein>
    <recommendedName>
        <fullName evidence="4">Glycerophosphoryl diester phosphodiesterase membrane domain-containing protein</fullName>
    </recommendedName>
</protein>
<dbReference type="eggNOG" id="ENOG5032TBM">
    <property type="taxonomic scope" value="Bacteria"/>
</dbReference>
<dbReference type="Proteomes" id="UP000027997">
    <property type="component" value="Unassembled WGS sequence"/>
</dbReference>
<feature type="transmembrane region" description="Helical" evidence="1">
    <location>
        <begin position="118"/>
        <end position="137"/>
    </location>
</feature>
<comment type="caution">
    <text evidence="2">The sequence shown here is derived from an EMBL/GenBank/DDBJ whole genome shotgun (WGS) entry which is preliminary data.</text>
</comment>
<keyword evidence="1" id="KW-0812">Transmembrane</keyword>
<organism evidence="2 3">
    <name type="scientific">Endozoicomonas elysicola</name>
    <dbReference type="NCBI Taxonomy" id="305900"/>
    <lineage>
        <taxon>Bacteria</taxon>
        <taxon>Pseudomonadati</taxon>
        <taxon>Pseudomonadota</taxon>
        <taxon>Gammaproteobacteria</taxon>
        <taxon>Oceanospirillales</taxon>
        <taxon>Endozoicomonadaceae</taxon>
        <taxon>Endozoicomonas</taxon>
    </lineage>
</organism>
<feature type="transmembrane region" description="Helical" evidence="1">
    <location>
        <begin position="51"/>
        <end position="74"/>
    </location>
</feature>
<dbReference type="AlphaFoldDB" id="A0A081KCL8"/>
<keyword evidence="1" id="KW-1133">Transmembrane helix</keyword>
<evidence type="ECO:0000256" key="1">
    <source>
        <dbReference type="SAM" id="Phobius"/>
    </source>
</evidence>
<evidence type="ECO:0000313" key="2">
    <source>
        <dbReference type="EMBL" id="KEI71894.1"/>
    </source>
</evidence>
<feature type="transmembrane region" description="Helical" evidence="1">
    <location>
        <begin position="184"/>
        <end position="212"/>
    </location>
</feature>
<reference evidence="2 3" key="1">
    <citation type="submission" date="2014-06" db="EMBL/GenBank/DDBJ databases">
        <title>Whole Genome Sequences of Three Symbiotic Endozoicomonas Bacteria.</title>
        <authorList>
            <person name="Neave M.J."/>
            <person name="Apprill A."/>
            <person name="Voolstra C.R."/>
        </authorList>
    </citation>
    <scope>NUCLEOTIDE SEQUENCE [LARGE SCALE GENOMIC DNA]</scope>
    <source>
        <strain evidence="2 3">DSM 22380</strain>
    </source>
</reference>
<sequence>MKPFIEILKESLFFFNSNVRSICAIVLPLIIPLEIFYGICDALYQDDNDSALWLASGVGLLLTPFYQGALILFLASVLTDEYLPVKTCYQRALKFWLPLIAVYILSSLATAAGFMLLIIPGLIVLGRLAFAEFYCLFHHKSGYEALLASWKSSRNEQWQLVAGLLLIPVAITVPLLLLESFLDLLGLAGPVFTFVSGVVSSVLFTLSTIFAFRMYTLDPDRYAGSELPANTEDSAE</sequence>
<evidence type="ECO:0008006" key="4">
    <source>
        <dbReference type="Google" id="ProtNLM"/>
    </source>
</evidence>
<keyword evidence="3" id="KW-1185">Reference proteome</keyword>
<dbReference type="RefSeq" id="WP_020583631.1">
    <property type="nucleotide sequence ID" value="NZ_JOJP01000001.1"/>
</dbReference>
<keyword evidence="1" id="KW-0472">Membrane</keyword>